<gene>
    <name evidence="3" type="ORF">HXX08_14570</name>
    <name evidence="4" type="ORF">OZ401_004970</name>
</gene>
<proteinExistence type="predicted"/>
<feature type="transmembrane region" description="Helical" evidence="2">
    <location>
        <begin position="354"/>
        <end position="373"/>
    </location>
</feature>
<dbReference type="EMBL" id="JACATZ010000002">
    <property type="protein sequence ID" value="NWJ47081.1"/>
    <property type="molecule type" value="Genomic_DNA"/>
</dbReference>
<keyword evidence="2" id="KW-0472">Membrane</keyword>
<reference evidence="4" key="2">
    <citation type="journal article" date="2024" name="Nature">
        <title>Anoxygenic phototroph of the Chloroflexota uses a type I reaction centre.</title>
        <authorList>
            <person name="Tsuji J.M."/>
            <person name="Shaw N.A."/>
            <person name="Nagashima S."/>
            <person name="Venkiteswaran J.J."/>
            <person name="Schiff S.L."/>
            <person name="Watanabe T."/>
            <person name="Fukui M."/>
            <person name="Hanada S."/>
            <person name="Tank M."/>
            <person name="Neufeld J.D."/>
        </authorList>
    </citation>
    <scope>NUCLEOTIDE SEQUENCE</scope>
    <source>
        <strain evidence="4">L227-S17</strain>
        <plasmid evidence="4 6">unnamed2</plasmid>
    </source>
</reference>
<feature type="compositionally biased region" description="Basic and acidic residues" evidence="1">
    <location>
        <begin position="318"/>
        <end position="334"/>
    </location>
</feature>
<evidence type="ECO:0000256" key="1">
    <source>
        <dbReference type="SAM" id="MobiDB-lite"/>
    </source>
</evidence>
<keyword evidence="2" id="KW-0812">Transmembrane</keyword>
<dbReference type="AlphaFoldDB" id="A0A8T7M4P3"/>
<keyword evidence="4" id="KW-0614">Plasmid</keyword>
<evidence type="ECO:0000313" key="6">
    <source>
        <dbReference type="Proteomes" id="UP001431572"/>
    </source>
</evidence>
<sequence length="679" mass="74483">MSRLKVGEPGLDFNSAQFDFLVEEFNRPPLPGSGDTLVARLIPPRETITDPRRLENFFTQLSSLVAQLAGQPRLAGGRTLTNSSARKTAARRMERRAFLGQEDKVGGAGKSDRGLAETAALMTDPAIRARLKTLARRHHPQWDWTVSLEIAGAYQQLSFLLRTNRPEMLEECLRLLRHEYPHLLVERLSSEPVAAYRLHRNLSFSQEGLKEWRKFDPLLFADDPASQVAQTGWLALSEHPALPLELAGKSNRVGERENTPLRSLLAALSGLKPGEVVVAQLLVFGPAPKEWSKAQEGLALALRAAGSEQAPPTPQAKRQREGVSEHGRRYRPDSSSRTTSQRRPGGNCDRPNPWLFLSLLTLVGGGFGLWLFYRDFIGGPLAHGETLTAVINTGLALVGLVVSLFFMAALWWFMRRKGRPGEVLSPLAIETKISCPVSLAALRLVTSVRLEPYLRQAVTGSEFLQHFGPGEQARARTLYRLRNSMLEQIGSGAANVAGGSGLKIKPEDPAIWEMVQELALAGAEERGEQLLQTLAGGYAAYQNGSGNAFVAAPPQREIQVFSSLHPLDWPDPECLREGFVANLWPFNSRLFDALANLGRREIPAEIKAYPGLGLFNSAELAALWHLPGGLEEYPFLERSGAKEIGPAQTLLECTGQADTGAEGWASAGLGLLFEVKEEK</sequence>
<organism evidence="3 5">
    <name type="scientific">Candidatus Chlorohelix allophototropha</name>
    <dbReference type="NCBI Taxonomy" id="3003348"/>
    <lineage>
        <taxon>Bacteria</taxon>
        <taxon>Bacillati</taxon>
        <taxon>Chloroflexota</taxon>
        <taxon>Chloroflexia</taxon>
        <taxon>Candidatus Chloroheliales</taxon>
        <taxon>Candidatus Chloroheliaceae</taxon>
        <taxon>Candidatus Chlorohelix</taxon>
    </lineage>
</organism>
<evidence type="ECO:0000313" key="4">
    <source>
        <dbReference type="EMBL" id="WJW70394.1"/>
    </source>
</evidence>
<dbReference type="Proteomes" id="UP000521676">
    <property type="component" value="Unassembled WGS sequence"/>
</dbReference>
<dbReference type="Proteomes" id="UP001431572">
    <property type="component" value="Plasmid unnamed2"/>
</dbReference>
<accession>A0A8T7M4P3</accession>
<evidence type="ECO:0000313" key="3">
    <source>
        <dbReference type="EMBL" id="NWJ47081.1"/>
    </source>
</evidence>
<dbReference type="EMBL" id="CP128402">
    <property type="protein sequence ID" value="WJW70394.1"/>
    <property type="molecule type" value="Genomic_DNA"/>
</dbReference>
<evidence type="ECO:0000313" key="5">
    <source>
        <dbReference type="Proteomes" id="UP000521676"/>
    </source>
</evidence>
<keyword evidence="2" id="KW-1133">Transmembrane helix</keyword>
<name>A0A8T7M4P3_9CHLR</name>
<keyword evidence="6" id="KW-1185">Reference proteome</keyword>
<feature type="region of interest" description="Disordered" evidence="1">
    <location>
        <begin position="305"/>
        <end position="347"/>
    </location>
</feature>
<protein>
    <submittedName>
        <fullName evidence="4">Cation transporter</fullName>
    </submittedName>
</protein>
<evidence type="ECO:0000256" key="2">
    <source>
        <dbReference type="SAM" id="Phobius"/>
    </source>
</evidence>
<dbReference type="RefSeq" id="WP_341472262.1">
    <property type="nucleotide sequence ID" value="NZ_CP128402.1"/>
</dbReference>
<reference evidence="3 5" key="1">
    <citation type="submission" date="2020-06" db="EMBL/GenBank/DDBJ databases">
        <title>Anoxygenic phototrophic Chloroflexota member uses a Type I reaction center.</title>
        <authorList>
            <person name="Tsuji J.M."/>
            <person name="Shaw N.A."/>
            <person name="Nagashima S."/>
            <person name="Venkiteswaran J."/>
            <person name="Schiff S.L."/>
            <person name="Hanada S."/>
            <person name="Tank M."/>
            <person name="Neufeld J.D."/>
        </authorList>
    </citation>
    <scope>NUCLEOTIDE SEQUENCE [LARGE SCALE GENOMIC DNA]</scope>
    <source>
        <strain evidence="3">L227-S17</strain>
    </source>
</reference>
<feature type="transmembrane region" description="Helical" evidence="2">
    <location>
        <begin position="393"/>
        <end position="413"/>
    </location>
</feature>
<geneLocation type="plasmid" evidence="4 6">
    <name>unnamed2</name>
</geneLocation>